<dbReference type="InterPro" id="IPR025997">
    <property type="entry name" value="SBP_2_dom"/>
</dbReference>
<dbReference type="PANTHER" id="PTHR30363:SF44">
    <property type="entry name" value="AGA OPERON TRANSCRIPTIONAL REPRESSOR-RELATED"/>
    <property type="match status" value="1"/>
</dbReference>
<comment type="caution">
    <text evidence="4">The sequence shown here is derived from an EMBL/GenBank/DDBJ whole genome shotgun (WGS) entry which is preliminary data.</text>
</comment>
<dbReference type="Proteomes" id="UP001237448">
    <property type="component" value="Unassembled WGS sequence"/>
</dbReference>
<dbReference type="PANTHER" id="PTHR30363">
    <property type="entry name" value="HTH-TYPE TRANSCRIPTIONAL REGULATOR SRLR-RELATED"/>
    <property type="match status" value="1"/>
</dbReference>
<feature type="domain" description="HTH deoR-type" evidence="3">
    <location>
        <begin position="3"/>
        <end position="59"/>
    </location>
</feature>
<name>A0ABU0FBC5_9HYPH</name>
<evidence type="ECO:0000313" key="5">
    <source>
        <dbReference type="Proteomes" id="UP001237448"/>
    </source>
</evidence>
<evidence type="ECO:0000259" key="3">
    <source>
        <dbReference type="PROSITE" id="PS51000"/>
    </source>
</evidence>
<organism evidence="4 5">
    <name type="scientific">Labrys monachus</name>
    <dbReference type="NCBI Taxonomy" id="217067"/>
    <lineage>
        <taxon>Bacteria</taxon>
        <taxon>Pseudomonadati</taxon>
        <taxon>Pseudomonadota</taxon>
        <taxon>Alphaproteobacteria</taxon>
        <taxon>Hyphomicrobiales</taxon>
        <taxon>Xanthobacteraceae</taxon>
        <taxon>Labrys</taxon>
    </lineage>
</organism>
<evidence type="ECO:0000313" key="4">
    <source>
        <dbReference type="EMBL" id="MDQ0391424.1"/>
    </source>
</evidence>
<dbReference type="RefSeq" id="WP_307423714.1">
    <property type="nucleotide sequence ID" value="NZ_JAUSVK010000001.1"/>
</dbReference>
<sequence>MIAIEREEAILGLLKEKGTASLRVLQQKCPDASAVTLRRDLARLESQGRLRRIHGGAVRIAAADMPEPADRSGPEDGQHAFDGLILPPVGGRWAHTLRQQAMRRGMPFLAESAPQAGGIYLGPANRQESHRLGLYAGQRHGHRAKTAEVLLVTLEALPNARERVEGFMAGFAEAFPGDVVFHRVHGQGLFKEAMRRATDAFRAHPDIDVIFGANDHTTLGAIEAAKRLGKPVVGYSVGGEGGTLFDELARGGVLQAVLVLFPEVVGLLAIDTICRQFAGEEVGEAVITPAEVITPQTLGDFYQRDDNQWRLRPEVLARMVAGRTYAGPPIAGRSIGFMLHYPSHEWYRSLAAAMRRRSAEVGAVFVARNAEDEVAEQIHAIKRMIGATAATEVRPKETLLIDGGECSRYFAEALRASGQQATVYTNALAILEILADAPGIKLFLTAGEYQPATRSLVGPSVGALLETIRVDKAIVSPDGVATGFGLSFEDERAALVCRRFCDSAREVVILADHSVVGLESRVQAARLSRPHTIFTDAGTLPAHRLDLSTAGLRVIIADEDGDEEAPLWPVPQVKKAHR</sequence>
<gene>
    <name evidence="4" type="ORF">J3R73_001216</name>
</gene>
<dbReference type="InterPro" id="IPR001034">
    <property type="entry name" value="DeoR_HTH"/>
</dbReference>
<dbReference type="InterPro" id="IPR028082">
    <property type="entry name" value="Peripla_BP_I"/>
</dbReference>
<dbReference type="Gene3D" id="3.40.50.1360">
    <property type="match status" value="1"/>
</dbReference>
<dbReference type="InterPro" id="IPR014036">
    <property type="entry name" value="DeoR-like_C"/>
</dbReference>
<dbReference type="Gene3D" id="3.40.50.2300">
    <property type="match status" value="2"/>
</dbReference>
<dbReference type="Pfam" id="PF13407">
    <property type="entry name" value="Peripla_BP_4"/>
    <property type="match status" value="1"/>
</dbReference>
<dbReference type="InterPro" id="IPR037171">
    <property type="entry name" value="NagB/RpiA_transferase-like"/>
</dbReference>
<dbReference type="EMBL" id="JAUSVK010000001">
    <property type="protein sequence ID" value="MDQ0391424.1"/>
    <property type="molecule type" value="Genomic_DNA"/>
</dbReference>
<dbReference type="Pfam" id="PF08220">
    <property type="entry name" value="HTH_DeoR"/>
    <property type="match status" value="1"/>
</dbReference>
<evidence type="ECO:0000256" key="2">
    <source>
        <dbReference type="ARBA" id="ARBA00023163"/>
    </source>
</evidence>
<protein>
    <submittedName>
        <fullName evidence="4">DeoR/GlpR family transcriptional regulator of sugar metabolism/DNA-binding LacI/PurR family transcriptional regulator</fullName>
    </submittedName>
</protein>
<dbReference type="SMART" id="SM01134">
    <property type="entry name" value="DeoRC"/>
    <property type="match status" value="1"/>
</dbReference>
<proteinExistence type="predicted"/>
<evidence type="ECO:0000256" key="1">
    <source>
        <dbReference type="ARBA" id="ARBA00023015"/>
    </source>
</evidence>
<dbReference type="Pfam" id="PF00455">
    <property type="entry name" value="DeoRC"/>
    <property type="match status" value="1"/>
</dbReference>
<accession>A0ABU0FBC5</accession>
<keyword evidence="1" id="KW-0805">Transcription regulation</keyword>
<dbReference type="SUPFAM" id="SSF53822">
    <property type="entry name" value="Periplasmic binding protein-like I"/>
    <property type="match status" value="1"/>
</dbReference>
<dbReference type="SUPFAM" id="SSF100950">
    <property type="entry name" value="NagB/RpiA/CoA transferase-like"/>
    <property type="match status" value="1"/>
</dbReference>
<keyword evidence="5" id="KW-1185">Reference proteome</keyword>
<dbReference type="SMART" id="SM00420">
    <property type="entry name" value="HTH_DEOR"/>
    <property type="match status" value="1"/>
</dbReference>
<dbReference type="SUPFAM" id="SSF46785">
    <property type="entry name" value="Winged helix' DNA-binding domain"/>
    <property type="match status" value="1"/>
</dbReference>
<keyword evidence="2" id="KW-0804">Transcription</keyword>
<dbReference type="InterPro" id="IPR050313">
    <property type="entry name" value="Carb_Metab_HTH_regulators"/>
</dbReference>
<dbReference type="PROSITE" id="PS51000">
    <property type="entry name" value="HTH_DEOR_2"/>
    <property type="match status" value="1"/>
</dbReference>
<dbReference type="InterPro" id="IPR036390">
    <property type="entry name" value="WH_DNA-bd_sf"/>
</dbReference>
<reference evidence="4 5" key="1">
    <citation type="submission" date="2023-07" db="EMBL/GenBank/DDBJ databases">
        <title>Genomic Encyclopedia of Type Strains, Phase IV (KMG-IV): sequencing the most valuable type-strain genomes for metagenomic binning, comparative biology and taxonomic classification.</title>
        <authorList>
            <person name="Goeker M."/>
        </authorList>
    </citation>
    <scope>NUCLEOTIDE SEQUENCE [LARGE SCALE GENOMIC DNA]</scope>
    <source>
        <strain evidence="4 5">DSM 5896</strain>
    </source>
</reference>